<name>A0ABS8VWA0_9PROT</name>
<evidence type="ECO:0000313" key="1">
    <source>
        <dbReference type="EMBL" id="MCE0743359.1"/>
    </source>
</evidence>
<keyword evidence="2" id="KW-1185">Reference proteome</keyword>
<gene>
    <name evidence="1" type="ORF">LWC05_05565</name>
</gene>
<dbReference type="EMBL" id="JAJSOJ010000016">
    <property type="protein sequence ID" value="MCE0743359.1"/>
    <property type="molecule type" value="Genomic_DNA"/>
</dbReference>
<sequence length="161" mass="18710">MPTLVQLEGAGLLEKIDALEDDVPPERYLYALPKFVQWLKTDLPLMSENPLYSDLTPQEQVYLLFEDYAAGRTFSTDRRFKKLACTPEHWVWEMKTDSIRIFGWVPCKDFFICCFGDSADEVKKLDRYAAYIARTVYERNQMPLEDPKFVAGKDYADVISS</sequence>
<comment type="caution">
    <text evidence="1">The sequence shown here is derived from an EMBL/GenBank/DDBJ whole genome shotgun (WGS) entry which is preliminary data.</text>
</comment>
<organism evidence="1 2">
    <name type="scientific">Acetobacter sicerae</name>
    <dbReference type="NCBI Taxonomy" id="85325"/>
    <lineage>
        <taxon>Bacteria</taxon>
        <taxon>Pseudomonadati</taxon>
        <taxon>Pseudomonadota</taxon>
        <taxon>Alphaproteobacteria</taxon>
        <taxon>Acetobacterales</taxon>
        <taxon>Acetobacteraceae</taxon>
        <taxon>Acetobacter</taxon>
    </lineage>
</organism>
<dbReference type="Proteomes" id="UP001521074">
    <property type="component" value="Unassembled WGS sequence"/>
</dbReference>
<accession>A0ABS8VWA0</accession>
<dbReference type="RefSeq" id="WP_232876932.1">
    <property type="nucleotide sequence ID" value="NZ_JAJSOJ010000016.1"/>
</dbReference>
<proteinExistence type="predicted"/>
<protein>
    <submittedName>
        <fullName evidence="1">Uncharacterized protein</fullName>
    </submittedName>
</protein>
<evidence type="ECO:0000313" key="2">
    <source>
        <dbReference type="Proteomes" id="UP001521074"/>
    </source>
</evidence>
<reference evidence="1 2" key="1">
    <citation type="submission" date="2021-12" db="EMBL/GenBank/DDBJ databases">
        <title>Genome sequence of Acetobacter sicerae DmPark20a_162.</title>
        <authorList>
            <person name="Chaston J.M."/>
        </authorList>
    </citation>
    <scope>NUCLEOTIDE SEQUENCE [LARGE SCALE GENOMIC DNA]</scope>
    <source>
        <strain evidence="1 2">DmPark20a_162</strain>
    </source>
</reference>